<dbReference type="PANTHER" id="PTHR43808">
    <property type="entry name" value="ACETYLORNITHINE DEACETYLASE"/>
    <property type="match status" value="1"/>
</dbReference>
<dbReference type="InterPro" id="IPR036264">
    <property type="entry name" value="Bact_exopeptidase_dim_dom"/>
</dbReference>
<evidence type="ECO:0000256" key="3">
    <source>
        <dbReference type="ARBA" id="ARBA00022801"/>
    </source>
</evidence>
<dbReference type="SUPFAM" id="SSF53187">
    <property type="entry name" value="Zn-dependent exopeptidases"/>
    <property type="match status" value="1"/>
</dbReference>
<comment type="cofactor">
    <cofactor evidence="1">
        <name>Zn(2+)</name>
        <dbReference type="ChEBI" id="CHEBI:29105"/>
    </cofactor>
</comment>
<name>A0A6J7G644_9ZZZZ</name>
<keyword evidence="3" id="KW-0378">Hydrolase</keyword>
<organism evidence="6">
    <name type="scientific">freshwater metagenome</name>
    <dbReference type="NCBI Taxonomy" id="449393"/>
    <lineage>
        <taxon>unclassified sequences</taxon>
        <taxon>metagenomes</taxon>
        <taxon>ecological metagenomes</taxon>
    </lineage>
</organism>
<dbReference type="Pfam" id="PF01546">
    <property type="entry name" value="Peptidase_M20"/>
    <property type="match status" value="1"/>
</dbReference>
<evidence type="ECO:0000313" key="6">
    <source>
        <dbReference type="EMBL" id="CAB4903842.1"/>
    </source>
</evidence>
<dbReference type="InterPro" id="IPR011650">
    <property type="entry name" value="Peptidase_M20_dimer"/>
</dbReference>
<dbReference type="AlphaFoldDB" id="A0A6J7G644"/>
<evidence type="ECO:0000259" key="5">
    <source>
        <dbReference type="Pfam" id="PF07687"/>
    </source>
</evidence>
<dbReference type="GO" id="GO:0006526">
    <property type="term" value="P:L-arginine biosynthetic process"/>
    <property type="evidence" value="ECO:0007669"/>
    <property type="project" value="TreeGrafter"/>
</dbReference>
<evidence type="ECO:0000256" key="4">
    <source>
        <dbReference type="ARBA" id="ARBA00022833"/>
    </source>
</evidence>
<dbReference type="Gene3D" id="3.30.70.360">
    <property type="match status" value="1"/>
</dbReference>
<dbReference type="GO" id="GO:0046872">
    <property type="term" value="F:metal ion binding"/>
    <property type="evidence" value="ECO:0007669"/>
    <property type="project" value="UniProtKB-KW"/>
</dbReference>
<gene>
    <name evidence="6" type="ORF">UFOPK3564_00746</name>
</gene>
<accession>A0A6J7G644</accession>
<dbReference type="GO" id="GO:0008777">
    <property type="term" value="F:acetylornithine deacetylase activity"/>
    <property type="evidence" value="ECO:0007669"/>
    <property type="project" value="TreeGrafter"/>
</dbReference>
<evidence type="ECO:0000256" key="1">
    <source>
        <dbReference type="ARBA" id="ARBA00001947"/>
    </source>
</evidence>
<dbReference type="PROSITE" id="PS00758">
    <property type="entry name" value="ARGE_DAPE_CPG2_1"/>
    <property type="match status" value="1"/>
</dbReference>
<keyword evidence="4" id="KW-0862">Zinc</keyword>
<dbReference type="Gene3D" id="3.40.630.10">
    <property type="entry name" value="Zn peptidases"/>
    <property type="match status" value="1"/>
</dbReference>
<dbReference type="Pfam" id="PF07687">
    <property type="entry name" value="M20_dimer"/>
    <property type="match status" value="1"/>
</dbReference>
<keyword evidence="2" id="KW-0479">Metal-binding</keyword>
<dbReference type="PANTHER" id="PTHR43808:SF31">
    <property type="entry name" value="N-ACETYL-L-CITRULLINE DEACETYLASE"/>
    <property type="match status" value="1"/>
</dbReference>
<protein>
    <submittedName>
        <fullName evidence="6">Unannotated protein</fullName>
    </submittedName>
</protein>
<dbReference type="NCBIfam" id="TIGR01900">
    <property type="entry name" value="dapE-gram_pos"/>
    <property type="match status" value="1"/>
</dbReference>
<proteinExistence type="predicted"/>
<feature type="domain" description="Peptidase M20 dimerisation" evidence="5">
    <location>
        <begin position="171"/>
        <end position="271"/>
    </location>
</feature>
<dbReference type="InterPro" id="IPR050072">
    <property type="entry name" value="Peptidase_M20A"/>
</dbReference>
<dbReference type="SUPFAM" id="SSF55031">
    <property type="entry name" value="Bacterial exopeptidase dimerisation domain"/>
    <property type="match status" value="1"/>
</dbReference>
<sequence>MSPRLSDRLADLTLQLVDCPSESRHEEPAIALAQALLFEAGVPTVDAHDTCLLSGTTTKGDRPLILLAGHLDTVPAQDNRPGRIEGGVVHGLGTCDMKGACAVMLELLRDGVHEEPDRACDLGVVLFGREELPFVDTTLTPLLSRRPELREADLAVVMEPTSGAVQGGCLGNLNATWTFHGEAAHSARPWLGHNAIHRAAAGVAKLSHVPISRHVFSGLEYAECVSVTRIVGGVADNVVPDRVDAHVNYRYPPGVDPEAAEAQLRAWCDVEHSSLAIVGHAPSGAVAVDGDLARALIARTGGEVTPKQAWTPVAEFGLAGVPALNYGPGDPRYAHKRDEQVSAAALQASYETLAELVRTGA</sequence>
<dbReference type="GO" id="GO:0009089">
    <property type="term" value="P:lysine biosynthetic process via diaminopimelate"/>
    <property type="evidence" value="ECO:0007669"/>
    <property type="project" value="InterPro"/>
</dbReference>
<reference evidence="6" key="1">
    <citation type="submission" date="2020-05" db="EMBL/GenBank/DDBJ databases">
        <authorList>
            <person name="Chiriac C."/>
            <person name="Salcher M."/>
            <person name="Ghai R."/>
            <person name="Kavagutti S V."/>
        </authorList>
    </citation>
    <scope>NUCLEOTIDE SEQUENCE</scope>
</reference>
<evidence type="ECO:0000256" key="2">
    <source>
        <dbReference type="ARBA" id="ARBA00022723"/>
    </source>
</evidence>
<dbReference type="GO" id="GO:0009014">
    <property type="term" value="F:succinyl-diaminopimelate desuccinylase activity"/>
    <property type="evidence" value="ECO:0007669"/>
    <property type="project" value="InterPro"/>
</dbReference>
<dbReference type="InterPro" id="IPR010174">
    <property type="entry name" value="Succinyl-DAP_deSuclase_DapE"/>
</dbReference>
<dbReference type="InterPro" id="IPR001261">
    <property type="entry name" value="ArgE/DapE_CS"/>
</dbReference>
<dbReference type="InterPro" id="IPR002933">
    <property type="entry name" value="Peptidase_M20"/>
</dbReference>
<dbReference type="EMBL" id="CAFBMK010000028">
    <property type="protein sequence ID" value="CAB4903842.1"/>
    <property type="molecule type" value="Genomic_DNA"/>
</dbReference>